<dbReference type="AlphaFoldDB" id="A0A6A7GAE9"/>
<dbReference type="GO" id="GO:0007219">
    <property type="term" value="P:Notch signaling pathway"/>
    <property type="evidence" value="ECO:0007669"/>
    <property type="project" value="UniProtKB-KW"/>
</dbReference>
<organism evidence="13">
    <name type="scientific">Hirondellea gigas</name>
    <dbReference type="NCBI Taxonomy" id="1518452"/>
    <lineage>
        <taxon>Eukaryota</taxon>
        <taxon>Metazoa</taxon>
        <taxon>Ecdysozoa</taxon>
        <taxon>Arthropoda</taxon>
        <taxon>Crustacea</taxon>
        <taxon>Multicrustacea</taxon>
        <taxon>Malacostraca</taxon>
        <taxon>Eumalacostraca</taxon>
        <taxon>Peracarida</taxon>
        <taxon>Amphipoda</taxon>
        <taxon>Amphilochidea</taxon>
        <taxon>Lysianassida</taxon>
        <taxon>Lysianassidira</taxon>
        <taxon>Lysianassoidea</taxon>
        <taxon>Lysianassidae</taxon>
        <taxon>Hirondellea</taxon>
    </lineage>
</organism>
<proteinExistence type="evidence at transcript level"/>
<dbReference type="SUPFAM" id="SSF53187">
    <property type="entry name" value="Zn-dependent exopeptidases"/>
    <property type="match status" value="1"/>
</dbReference>
<evidence type="ECO:0000256" key="4">
    <source>
        <dbReference type="ARBA" id="ARBA00022692"/>
    </source>
</evidence>
<dbReference type="InterPro" id="IPR008710">
    <property type="entry name" value="Nicastrin"/>
</dbReference>
<feature type="chain" id="PRO_5025548151" description="Nicastrin" evidence="11">
    <location>
        <begin position="19"/>
        <end position="652"/>
    </location>
</feature>
<dbReference type="Pfam" id="PF18266">
    <property type="entry name" value="Ncstrn_small"/>
    <property type="match status" value="1"/>
</dbReference>
<keyword evidence="4 10" id="KW-0812">Transmembrane</keyword>
<evidence type="ECO:0000256" key="10">
    <source>
        <dbReference type="SAM" id="Phobius"/>
    </source>
</evidence>
<feature type="domain" description="Nicastrin small lobe" evidence="12">
    <location>
        <begin position="34"/>
        <end position="190"/>
    </location>
</feature>
<evidence type="ECO:0000256" key="6">
    <source>
        <dbReference type="ARBA" id="ARBA00022976"/>
    </source>
</evidence>
<keyword evidence="5 11" id="KW-0732">Signal</keyword>
<keyword evidence="8 10" id="KW-0472">Membrane</keyword>
<evidence type="ECO:0000256" key="11">
    <source>
        <dbReference type="SAM" id="SignalP"/>
    </source>
</evidence>
<keyword evidence="6" id="KW-0914">Notch signaling pathway</keyword>
<protein>
    <recommendedName>
        <fullName evidence="3">Nicastrin</fullName>
    </recommendedName>
</protein>
<evidence type="ECO:0000259" key="12">
    <source>
        <dbReference type="Pfam" id="PF18266"/>
    </source>
</evidence>
<feature type="signal peptide" evidence="11">
    <location>
        <begin position="1"/>
        <end position="18"/>
    </location>
</feature>
<dbReference type="PANTHER" id="PTHR21092:SF0">
    <property type="entry name" value="NICASTRIN"/>
    <property type="match status" value="1"/>
</dbReference>
<sequence length="652" mass="72607">MTSSFTFLNCFLLCSVICDPLDNDIYRQMSASTPCIRLLNKDGRFGCATRPSGSRGTLFLMDTEEKVTSFVAKPPSGSTIAVLESTLFNDHTVSRLMDADVAGILLLFSKHAPPEGYSGEDKSPQELFRPNSVKPFEWNPKGDGLIYREFGFGIVQLSDSDSQHVEPLALANEEAGGFRPFAADLRYPMDAKTNSIDCLKKDLCLPVGGYSVWSTYGEQLSETAKLIVVAVRMDATALFHDPLGSDSAVSGMIAMLAAAQALAQAPFRDALQNTEERQVVYMAYQGESYGFLGSRKLAEDIKSFKCDRDHDTLDEACLIPYASSLEFKKFKIENIQSWIELSQIGLENQDTQEKEIFYYPTSTMSDALGTRLAAAFQSQKSQINVFKKADKVEADVIPPSSLWSFLKDHESLPGVVLTDHNGVYTNTNYQSQFDRRVSEDFLRAMGTVLARVIYMEATDSDEIPDALKVDTILVNELAECFRDGLSCDLVREFGDDIAPFRKNQYTSIYQIKEDQDVNDVAKFIHGFLADATTSKPKGGDDCASSADCDQNKGLRCGRKKCVPTVTNFHAAVDPVLNFNYDTSIWGVHKDLLDTTPLFTESNWKGNLRTRVYQVESPVVEWVMLFLGFAVLVLSCVVTGFSHRFCKKRFKML</sequence>
<feature type="transmembrane region" description="Helical" evidence="10">
    <location>
        <begin position="621"/>
        <end position="641"/>
    </location>
</feature>
<dbReference type="GO" id="GO:0005886">
    <property type="term" value="C:plasma membrane"/>
    <property type="evidence" value="ECO:0007669"/>
    <property type="project" value="UniProtKB-ARBA"/>
</dbReference>
<evidence type="ECO:0000256" key="1">
    <source>
        <dbReference type="ARBA" id="ARBA00004479"/>
    </source>
</evidence>
<accession>A0A6A7GAE9</accession>
<evidence type="ECO:0000256" key="9">
    <source>
        <dbReference type="ARBA" id="ARBA00023180"/>
    </source>
</evidence>
<evidence type="ECO:0000313" key="13">
    <source>
        <dbReference type="EMBL" id="LAC27946.1"/>
    </source>
</evidence>
<evidence type="ECO:0000256" key="2">
    <source>
        <dbReference type="ARBA" id="ARBA00007717"/>
    </source>
</evidence>
<evidence type="ECO:0000256" key="3">
    <source>
        <dbReference type="ARBA" id="ARBA00015303"/>
    </source>
</evidence>
<dbReference type="Pfam" id="PF05450">
    <property type="entry name" value="Nicastrin"/>
    <property type="match status" value="1"/>
</dbReference>
<dbReference type="Gene3D" id="3.40.630.10">
    <property type="entry name" value="Zn peptidases"/>
    <property type="match status" value="1"/>
</dbReference>
<evidence type="ECO:0000256" key="7">
    <source>
        <dbReference type="ARBA" id="ARBA00022989"/>
    </source>
</evidence>
<reference evidence="13" key="1">
    <citation type="submission" date="2017-11" db="EMBL/GenBank/DDBJ databases">
        <title>The sensing device of the deep-sea amphipod.</title>
        <authorList>
            <person name="Kobayashi H."/>
            <person name="Nagahama T."/>
            <person name="Arai W."/>
            <person name="Sasagawa Y."/>
            <person name="Umeda M."/>
            <person name="Hayashi T."/>
            <person name="Nikaido I."/>
            <person name="Watanabe H."/>
            <person name="Oguri K."/>
            <person name="Kitazato H."/>
            <person name="Fujioka K."/>
            <person name="Kido Y."/>
            <person name="Takami H."/>
        </authorList>
    </citation>
    <scope>NUCLEOTIDE SEQUENCE</scope>
    <source>
        <tissue evidence="13">Whole body</tissue>
    </source>
</reference>
<dbReference type="GO" id="GO:0016485">
    <property type="term" value="P:protein processing"/>
    <property type="evidence" value="ECO:0007669"/>
    <property type="project" value="InterPro"/>
</dbReference>
<comment type="similarity">
    <text evidence="2">Belongs to the nicastrin family.</text>
</comment>
<name>A0A6A7GAE9_9CRUS</name>
<keyword evidence="7 10" id="KW-1133">Transmembrane helix</keyword>
<evidence type="ECO:0000256" key="5">
    <source>
        <dbReference type="ARBA" id="ARBA00022729"/>
    </source>
</evidence>
<keyword evidence="9" id="KW-0325">Glycoprotein</keyword>
<dbReference type="EMBL" id="IACT01008834">
    <property type="protein sequence ID" value="LAC27946.1"/>
    <property type="molecule type" value="mRNA"/>
</dbReference>
<comment type="subcellular location">
    <subcellularLocation>
        <location evidence="1">Membrane</location>
        <topology evidence="1">Single-pass type I membrane protein</topology>
    </subcellularLocation>
</comment>
<evidence type="ECO:0000256" key="8">
    <source>
        <dbReference type="ARBA" id="ARBA00023136"/>
    </source>
</evidence>
<dbReference type="InterPro" id="IPR041084">
    <property type="entry name" value="Ncstrn_small"/>
</dbReference>
<dbReference type="PANTHER" id="PTHR21092">
    <property type="entry name" value="NICASTRIN"/>
    <property type="match status" value="1"/>
</dbReference>